<dbReference type="Gene3D" id="1.10.340.70">
    <property type="match status" value="1"/>
</dbReference>
<accession>A0A1Y3BKR5</accession>
<dbReference type="Proteomes" id="UP000194236">
    <property type="component" value="Unassembled WGS sequence"/>
</dbReference>
<dbReference type="InterPro" id="IPR012337">
    <property type="entry name" value="RNaseH-like_sf"/>
</dbReference>
<evidence type="ECO:0000313" key="5">
    <source>
        <dbReference type="Proteomes" id="UP000194236"/>
    </source>
</evidence>
<reference evidence="4 5" key="1">
    <citation type="submission" date="2017-03" db="EMBL/GenBank/DDBJ databases">
        <title>Genome Survey of Euroglyphus maynei.</title>
        <authorList>
            <person name="Arlian L.G."/>
            <person name="Morgan M.S."/>
            <person name="Rider S.D."/>
        </authorList>
    </citation>
    <scope>NUCLEOTIDE SEQUENCE [LARGE SCALE GENOMIC DNA]</scope>
    <source>
        <strain evidence="4">Arlian Lab</strain>
        <tissue evidence="4">Whole body</tissue>
    </source>
</reference>
<protein>
    <recommendedName>
        <fullName evidence="1">RNA-directed DNA polymerase</fullName>
        <ecNumber evidence="1">2.7.7.49</ecNumber>
    </recommendedName>
</protein>
<comment type="caution">
    <text evidence="4">The sequence shown here is derived from an EMBL/GenBank/DDBJ whole genome shotgun (WGS) entry which is preliminary data.</text>
</comment>
<feature type="domain" description="Integrase catalytic" evidence="3">
    <location>
        <begin position="146"/>
        <end position="304"/>
    </location>
</feature>
<keyword evidence="5" id="KW-1185">Reference proteome</keyword>
<feature type="transmembrane region" description="Helical" evidence="2">
    <location>
        <begin position="369"/>
        <end position="393"/>
    </location>
</feature>
<proteinExistence type="predicted"/>
<dbReference type="InterPro" id="IPR041588">
    <property type="entry name" value="Integrase_H2C2"/>
</dbReference>
<dbReference type="PROSITE" id="PS50994">
    <property type="entry name" value="INTEGRASE"/>
    <property type="match status" value="1"/>
</dbReference>
<dbReference type="OrthoDB" id="6511875at2759"/>
<dbReference type="InterPro" id="IPR050951">
    <property type="entry name" value="Retrovirus_Pol_polyprotein"/>
</dbReference>
<dbReference type="Pfam" id="PF17921">
    <property type="entry name" value="Integrase_H2C2"/>
    <property type="match status" value="1"/>
</dbReference>
<evidence type="ECO:0000256" key="2">
    <source>
        <dbReference type="SAM" id="Phobius"/>
    </source>
</evidence>
<dbReference type="EC" id="2.7.7.49" evidence="1"/>
<keyword evidence="2" id="KW-0472">Membrane</keyword>
<evidence type="ECO:0000313" key="4">
    <source>
        <dbReference type="EMBL" id="OTF80393.1"/>
    </source>
</evidence>
<keyword evidence="2" id="KW-1133">Transmembrane helix</keyword>
<sequence length="715" mass="83700">MNWALKLSQYNFKIEYIPGKDNVEADFLSRNPEFQINYLTIQEIADVQRSLVSCPIRCVLYNGCYVRYTGNRRRFYLPNDNAEEIALKYHIDKGHIGQKQTAMHFSQLFYNPKQNEIILKIIKNCQVCLMAKKPRKKLGELHRLGPATQPFQYVHIDTIGGLQDSSSRLRYLHVAIDSFSRFVWAIPSATQSVKDFQKLFMKIREDGIPQFIVCDRYPALNSNRFREFIRSQQGNVIYIPVTHPSSNGMIERFVQTVVERLRCKKLEMPTRSWATLASEVVTEYNSTIHTVTGYMPSTEYIQAQLDIHLKSPCHMINSSMIDIPNTKITPSEMFHAQEKCEEFYQRHIIKTFQKFCTPIKTEKRVKKAVVAFASGVIFTIITIIATIGFFAYIKSQLGVNDYSMNDAQLKEMNSQIHRKMVEEMTKLHQDIERMKLSLKSFQYETRMFIRFEKYQSIIEDIFSVIEDEPIPKIFNQLFHNISICPDCPFEHWHLEECQIKVNKPLIDSQLRLNINAIKIDRNYDVIRADPFNIISEDENNSSNLCFTEYTGPSYAVINKNTKCIRNIMFHPIDDHQSPFVFHSVKCNNQQFKNKVLWRPFECQPRGFISSEEAVQIKSDKNYVYFYCYLQNVTIHGVNYPCKNQVYKMKRGQKLTINNQSVMFTKMKINLHHNLQEEINEIINIKAFDTFNSTVNLQELSSLVKQEGELVNRVIL</sequence>
<name>A0A1Y3BKR5_EURMA</name>
<organism evidence="4 5">
    <name type="scientific">Euroglyphus maynei</name>
    <name type="common">Mayne's house dust mite</name>
    <dbReference type="NCBI Taxonomy" id="6958"/>
    <lineage>
        <taxon>Eukaryota</taxon>
        <taxon>Metazoa</taxon>
        <taxon>Ecdysozoa</taxon>
        <taxon>Arthropoda</taxon>
        <taxon>Chelicerata</taxon>
        <taxon>Arachnida</taxon>
        <taxon>Acari</taxon>
        <taxon>Acariformes</taxon>
        <taxon>Sarcoptiformes</taxon>
        <taxon>Astigmata</taxon>
        <taxon>Psoroptidia</taxon>
        <taxon>Analgoidea</taxon>
        <taxon>Pyroglyphidae</taxon>
        <taxon>Pyroglyphinae</taxon>
        <taxon>Euroglyphus</taxon>
    </lineage>
</organism>
<dbReference type="InterPro" id="IPR001584">
    <property type="entry name" value="Integrase_cat-core"/>
</dbReference>
<evidence type="ECO:0000256" key="1">
    <source>
        <dbReference type="ARBA" id="ARBA00012493"/>
    </source>
</evidence>
<dbReference type="InterPro" id="IPR036397">
    <property type="entry name" value="RNaseH_sf"/>
</dbReference>
<dbReference type="PANTHER" id="PTHR37984">
    <property type="entry name" value="PROTEIN CBG26694"/>
    <property type="match status" value="1"/>
</dbReference>
<evidence type="ECO:0000259" key="3">
    <source>
        <dbReference type="PROSITE" id="PS50994"/>
    </source>
</evidence>
<dbReference type="GO" id="GO:0003676">
    <property type="term" value="F:nucleic acid binding"/>
    <property type="evidence" value="ECO:0007669"/>
    <property type="project" value="InterPro"/>
</dbReference>
<dbReference type="GO" id="GO:0015074">
    <property type="term" value="P:DNA integration"/>
    <property type="evidence" value="ECO:0007669"/>
    <property type="project" value="InterPro"/>
</dbReference>
<dbReference type="Gene3D" id="3.30.420.10">
    <property type="entry name" value="Ribonuclease H-like superfamily/Ribonuclease H"/>
    <property type="match status" value="1"/>
</dbReference>
<dbReference type="SUPFAM" id="SSF53098">
    <property type="entry name" value="Ribonuclease H-like"/>
    <property type="match status" value="1"/>
</dbReference>
<dbReference type="GO" id="GO:0003964">
    <property type="term" value="F:RNA-directed DNA polymerase activity"/>
    <property type="evidence" value="ECO:0007669"/>
    <property type="project" value="UniProtKB-EC"/>
</dbReference>
<dbReference type="AlphaFoldDB" id="A0A1Y3BKR5"/>
<dbReference type="EMBL" id="MUJZ01018419">
    <property type="protein sequence ID" value="OTF80393.1"/>
    <property type="molecule type" value="Genomic_DNA"/>
</dbReference>
<dbReference type="PANTHER" id="PTHR37984:SF5">
    <property type="entry name" value="PROTEIN NYNRIN-LIKE"/>
    <property type="match status" value="1"/>
</dbReference>
<gene>
    <name evidence="4" type="ORF">BLA29_000785</name>
</gene>
<keyword evidence="2" id="KW-0812">Transmembrane</keyword>